<name>A0ABC8U2T6_9AQUA</name>
<accession>A0ABC8U2T6</accession>
<evidence type="ECO:0000256" key="1">
    <source>
        <dbReference type="SAM" id="MobiDB-lite"/>
    </source>
</evidence>
<dbReference type="AlphaFoldDB" id="A0ABC8U2T6"/>
<keyword evidence="3" id="KW-1185">Reference proteome</keyword>
<protein>
    <submittedName>
        <fullName evidence="2">Uncharacterized protein</fullName>
    </submittedName>
</protein>
<feature type="region of interest" description="Disordered" evidence="1">
    <location>
        <begin position="1"/>
        <end position="100"/>
    </location>
</feature>
<sequence length="100" mass="10809">MGMRIMTVQRQKSDTNSETEDEEKNKLLSENENAYLGQNTSADEKEASSSTNENSDAGQHDQVDSSSSLIPQEEKDALTDLATFPDTGAEGSNHGDAVTK</sequence>
<dbReference type="Proteomes" id="UP001642360">
    <property type="component" value="Unassembled WGS sequence"/>
</dbReference>
<dbReference type="EMBL" id="CAUOFW020006707">
    <property type="protein sequence ID" value="CAK9175766.1"/>
    <property type="molecule type" value="Genomic_DNA"/>
</dbReference>
<feature type="compositionally biased region" description="Polar residues" evidence="1">
    <location>
        <begin position="48"/>
        <end position="57"/>
    </location>
</feature>
<comment type="caution">
    <text evidence="2">The sequence shown here is derived from an EMBL/GenBank/DDBJ whole genome shotgun (WGS) entry which is preliminary data.</text>
</comment>
<gene>
    <name evidence="2" type="ORF">ILEXP_LOCUS45579</name>
</gene>
<proteinExistence type="predicted"/>
<evidence type="ECO:0000313" key="3">
    <source>
        <dbReference type="Proteomes" id="UP001642360"/>
    </source>
</evidence>
<organism evidence="2 3">
    <name type="scientific">Ilex paraguariensis</name>
    <name type="common">yerba mate</name>
    <dbReference type="NCBI Taxonomy" id="185542"/>
    <lineage>
        <taxon>Eukaryota</taxon>
        <taxon>Viridiplantae</taxon>
        <taxon>Streptophyta</taxon>
        <taxon>Embryophyta</taxon>
        <taxon>Tracheophyta</taxon>
        <taxon>Spermatophyta</taxon>
        <taxon>Magnoliopsida</taxon>
        <taxon>eudicotyledons</taxon>
        <taxon>Gunneridae</taxon>
        <taxon>Pentapetalae</taxon>
        <taxon>asterids</taxon>
        <taxon>campanulids</taxon>
        <taxon>Aquifoliales</taxon>
        <taxon>Aquifoliaceae</taxon>
        <taxon>Ilex</taxon>
    </lineage>
</organism>
<reference evidence="2 3" key="1">
    <citation type="submission" date="2024-02" db="EMBL/GenBank/DDBJ databases">
        <authorList>
            <person name="Vignale AGUSTIN F."/>
            <person name="Sosa J E."/>
            <person name="Modenutti C."/>
        </authorList>
    </citation>
    <scope>NUCLEOTIDE SEQUENCE [LARGE SCALE GENOMIC DNA]</scope>
</reference>
<evidence type="ECO:0000313" key="2">
    <source>
        <dbReference type="EMBL" id="CAK9175766.1"/>
    </source>
</evidence>